<dbReference type="Pfam" id="PF10294">
    <property type="entry name" value="Methyltransf_16"/>
    <property type="match status" value="1"/>
</dbReference>
<accession>A0ABN9LZ40</accession>
<keyword evidence="2" id="KW-0949">S-adenosyl-L-methionine</keyword>
<evidence type="ECO:0000256" key="3">
    <source>
        <dbReference type="SAM" id="MobiDB-lite"/>
    </source>
</evidence>
<evidence type="ECO:0000256" key="2">
    <source>
        <dbReference type="ARBA" id="ARBA00022691"/>
    </source>
</evidence>
<evidence type="ECO:0000313" key="4">
    <source>
        <dbReference type="EMBL" id="CAJ0954703.1"/>
    </source>
</evidence>
<keyword evidence="5" id="KW-1185">Reference proteome</keyword>
<organism evidence="4 5">
    <name type="scientific">Ranitomeya imitator</name>
    <name type="common">mimic poison frog</name>
    <dbReference type="NCBI Taxonomy" id="111125"/>
    <lineage>
        <taxon>Eukaryota</taxon>
        <taxon>Metazoa</taxon>
        <taxon>Chordata</taxon>
        <taxon>Craniata</taxon>
        <taxon>Vertebrata</taxon>
        <taxon>Euteleostomi</taxon>
        <taxon>Amphibia</taxon>
        <taxon>Batrachia</taxon>
        <taxon>Anura</taxon>
        <taxon>Neobatrachia</taxon>
        <taxon>Hyloidea</taxon>
        <taxon>Dendrobatidae</taxon>
        <taxon>Dendrobatinae</taxon>
        <taxon>Ranitomeya</taxon>
    </lineage>
</organism>
<dbReference type="PANTHER" id="PTHR14614:SF13">
    <property type="entry name" value="PROTEIN-LYSINE METHYLTRANSFERASE METTL21C"/>
    <property type="match status" value="1"/>
</dbReference>
<evidence type="ECO:0000256" key="1">
    <source>
        <dbReference type="ARBA" id="ARBA00022603"/>
    </source>
</evidence>
<dbReference type="InterPro" id="IPR029063">
    <property type="entry name" value="SAM-dependent_MTases_sf"/>
</dbReference>
<feature type="compositionally biased region" description="Acidic residues" evidence="3">
    <location>
        <begin position="32"/>
        <end position="45"/>
    </location>
</feature>
<name>A0ABN9LZ40_9NEOB</name>
<protein>
    <recommendedName>
        <fullName evidence="6">Methyltransferase like 21C</fullName>
    </recommendedName>
</protein>
<dbReference type="EMBL" id="CAUEEQ010038822">
    <property type="protein sequence ID" value="CAJ0954703.1"/>
    <property type="molecule type" value="Genomic_DNA"/>
</dbReference>
<gene>
    <name evidence="4" type="ORF">RIMI_LOCUS14810994</name>
</gene>
<sequence>MDAECLECVPCVQPQLPAAEEEDSWQRAGETVGDEEGGEQPDVPEPETPLLGDDQKDVICNAQQSVQPRKAWTPTVYSCFGKEYLWFAGYEIIIQESIEGYGGVTWPGAKALSYFLEENQDEYNLRNKNIVEIGSGTGLVSIVACILGAHVTATDLPDILGNLRFNLSRNTKGRCLHIPEVRELTWGHDLQGNFQNAAHVFDYVLAADVVYHHTCLDKLLKTMKYLCQPGTQLLWANKFRFNTDYDFLADFNSSFETEVLAEYPELEVKIFKAIHKVS</sequence>
<dbReference type="Proteomes" id="UP001176940">
    <property type="component" value="Unassembled WGS sequence"/>
</dbReference>
<feature type="non-terminal residue" evidence="4">
    <location>
        <position position="278"/>
    </location>
</feature>
<evidence type="ECO:0008006" key="6">
    <source>
        <dbReference type="Google" id="ProtNLM"/>
    </source>
</evidence>
<dbReference type="Gene3D" id="3.40.50.150">
    <property type="entry name" value="Vaccinia Virus protein VP39"/>
    <property type="match status" value="1"/>
</dbReference>
<dbReference type="PANTHER" id="PTHR14614">
    <property type="entry name" value="HEPATOCELLULAR CARCINOMA-ASSOCIATED ANTIGEN"/>
    <property type="match status" value="1"/>
</dbReference>
<dbReference type="InterPro" id="IPR019410">
    <property type="entry name" value="Methyltransf_16"/>
</dbReference>
<dbReference type="SUPFAM" id="SSF53335">
    <property type="entry name" value="S-adenosyl-L-methionine-dependent methyltransferases"/>
    <property type="match status" value="1"/>
</dbReference>
<feature type="region of interest" description="Disordered" evidence="3">
    <location>
        <begin position="18"/>
        <end position="53"/>
    </location>
</feature>
<evidence type="ECO:0000313" key="5">
    <source>
        <dbReference type="Proteomes" id="UP001176940"/>
    </source>
</evidence>
<keyword evidence="1" id="KW-0489">Methyltransferase</keyword>
<reference evidence="4" key="1">
    <citation type="submission" date="2023-07" db="EMBL/GenBank/DDBJ databases">
        <authorList>
            <person name="Stuckert A."/>
        </authorList>
    </citation>
    <scope>NUCLEOTIDE SEQUENCE</scope>
</reference>
<proteinExistence type="predicted"/>
<keyword evidence="1" id="KW-0808">Transferase</keyword>
<comment type="caution">
    <text evidence="4">The sequence shown here is derived from an EMBL/GenBank/DDBJ whole genome shotgun (WGS) entry which is preliminary data.</text>
</comment>